<sequence length="82" mass="8674">MTRAEIRAQRAAAQLAVHTHARDVAGRTAALGDFVNALEDTDPYVAVAAMAWAWGRLPVAPDDTPTALLDFLAVTSGAVDDR</sequence>
<dbReference type="Proteomes" id="UP000003558">
    <property type="component" value="Unassembled WGS sequence"/>
</dbReference>
<evidence type="ECO:0000313" key="1">
    <source>
        <dbReference type="EMBL" id="GAA12575.1"/>
    </source>
</evidence>
<reference evidence="1 2" key="1">
    <citation type="submission" date="2011-05" db="EMBL/GenBank/DDBJ databases">
        <title>Whole genome shotgun sequence of Gordonia alkanivorans NBRC 16433.</title>
        <authorList>
            <person name="Hosoyama A."/>
            <person name="Nakamura S."/>
            <person name="Takarada H."/>
            <person name="Tsuchikane K."/>
            <person name="Yamazaki S."/>
            <person name="Fujita N."/>
        </authorList>
    </citation>
    <scope>NUCLEOTIDE SEQUENCE [LARGE SCALE GENOMIC DNA]</scope>
    <source>
        <strain evidence="1 2">NBRC 16433</strain>
    </source>
</reference>
<evidence type="ECO:0000313" key="2">
    <source>
        <dbReference type="Proteomes" id="UP000003558"/>
    </source>
</evidence>
<accession>F9VVE6</accession>
<gene>
    <name evidence="1" type="ORF">GOALK_056_00080</name>
</gene>
<comment type="caution">
    <text evidence="1">The sequence shown here is derived from an EMBL/GenBank/DDBJ whole genome shotgun (WGS) entry which is preliminary data.</text>
</comment>
<protein>
    <submittedName>
        <fullName evidence="1">Uncharacterized protein</fullName>
    </submittedName>
</protein>
<name>F9VVE6_9ACTN</name>
<organism evidence="1 2">
    <name type="scientific">Gordonia alkanivorans NBRC 16433</name>
    <dbReference type="NCBI Taxonomy" id="1027371"/>
    <lineage>
        <taxon>Bacteria</taxon>
        <taxon>Bacillati</taxon>
        <taxon>Actinomycetota</taxon>
        <taxon>Actinomycetes</taxon>
        <taxon>Mycobacteriales</taxon>
        <taxon>Gordoniaceae</taxon>
        <taxon>Gordonia</taxon>
    </lineage>
</organism>
<proteinExistence type="predicted"/>
<dbReference type="EMBL" id="BACI01000056">
    <property type="protein sequence ID" value="GAA12575.1"/>
    <property type="molecule type" value="Genomic_DNA"/>
</dbReference>
<dbReference type="STRING" id="1027371.GOALK_056_00080"/>
<dbReference type="AlphaFoldDB" id="F9VVE6"/>